<organism evidence="2 3">
    <name type="scientific">Lactobacillus xylocopicola</name>
    <dbReference type="NCBI Taxonomy" id="2976676"/>
    <lineage>
        <taxon>Bacteria</taxon>
        <taxon>Bacillati</taxon>
        <taxon>Bacillota</taxon>
        <taxon>Bacilli</taxon>
        <taxon>Lactobacillales</taxon>
        <taxon>Lactobacillaceae</taxon>
        <taxon>Lactobacillus</taxon>
    </lineage>
</organism>
<name>A0ABM8BHV6_9LACO</name>
<dbReference type="Pfam" id="PF02371">
    <property type="entry name" value="Transposase_20"/>
    <property type="match status" value="1"/>
</dbReference>
<dbReference type="RefSeq" id="WP_317637115.1">
    <property type="nucleotide sequence ID" value="NZ_AP026803.1"/>
</dbReference>
<proteinExistence type="predicted"/>
<evidence type="ECO:0000259" key="1">
    <source>
        <dbReference type="Pfam" id="PF02371"/>
    </source>
</evidence>
<protein>
    <recommendedName>
        <fullName evidence="1">Transposase IS116/IS110/IS902 C-terminal domain-containing protein</fullName>
    </recommendedName>
</protein>
<dbReference type="Proteomes" id="UP001321741">
    <property type="component" value="Chromosome"/>
</dbReference>
<dbReference type="EMBL" id="AP026803">
    <property type="protein sequence ID" value="BDR60871.1"/>
    <property type="molecule type" value="Genomic_DNA"/>
</dbReference>
<accession>A0ABM8BHV6</accession>
<reference evidence="2 3" key="1">
    <citation type="journal article" date="2023" name="Microbiol. Spectr.">
        <title>Symbiosis of Carpenter Bees with Uncharacterized Lactic Acid Bacteria Showing NAD Auxotrophy.</title>
        <authorList>
            <person name="Kawasaki S."/>
            <person name="Ozawa K."/>
            <person name="Mori T."/>
            <person name="Yamamoto A."/>
            <person name="Ito M."/>
            <person name="Ohkuma M."/>
            <person name="Sakamoto M."/>
            <person name="Matsutani M."/>
        </authorList>
    </citation>
    <scope>NUCLEOTIDE SEQUENCE [LARGE SCALE GENOMIC DNA]</scope>
    <source>
        <strain evidence="2 3">Kim32-2</strain>
    </source>
</reference>
<keyword evidence="3" id="KW-1185">Reference proteome</keyword>
<evidence type="ECO:0000313" key="2">
    <source>
        <dbReference type="EMBL" id="BDR60871.1"/>
    </source>
</evidence>
<gene>
    <name evidence="2" type="ORF">KIM322_11320</name>
</gene>
<feature type="domain" description="Transposase IS116/IS110/IS902 C-terminal" evidence="1">
    <location>
        <begin position="8"/>
        <end position="73"/>
    </location>
</feature>
<evidence type="ECO:0000313" key="3">
    <source>
        <dbReference type="Proteomes" id="UP001321741"/>
    </source>
</evidence>
<sequence length="73" mass="8153">MPHHNDLILDSIPGISLVTALSLLGELDDTRRFRNANDFVGVDLRHYEFGKLVMSDHIGKRGAAVVLKLLYHA</sequence>
<dbReference type="InterPro" id="IPR003346">
    <property type="entry name" value="Transposase_20"/>
</dbReference>